<dbReference type="GO" id="GO:0020037">
    <property type="term" value="F:heme binding"/>
    <property type="evidence" value="ECO:0007669"/>
    <property type="project" value="TreeGrafter"/>
</dbReference>
<keyword evidence="3 7" id="KW-0812">Transmembrane</keyword>
<feature type="transmembrane region" description="Helical" evidence="7">
    <location>
        <begin position="138"/>
        <end position="155"/>
    </location>
</feature>
<evidence type="ECO:0000256" key="7">
    <source>
        <dbReference type="SAM" id="Phobius"/>
    </source>
</evidence>
<accession>A0A4Y3TR58</accession>
<dbReference type="Pfam" id="PF01794">
    <property type="entry name" value="Ferric_reduct"/>
    <property type="match status" value="1"/>
</dbReference>
<feature type="transmembrane region" description="Helical" evidence="7">
    <location>
        <begin position="97"/>
        <end position="118"/>
    </location>
</feature>
<evidence type="ECO:0000256" key="6">
    <source>
        <dbReference type="ARBA" id="ARBA00023136"/>
    </source>
</evidence>
<keyword evidence="10" id="KW-1185">Reference proteome</keyword>
<feature type="transmembrane region" description="Helical" evidence="7">
    <location>
        <begin position="35"/>
        <end position="54"/>
    </location>
</feature>
<dbReference type="GO" id="GO:0016679">
    <property type="term" value="F:oxidoreductase activity, acting on diphenols and related substances as donors"/>
    <property type="evidence" value="ECO:0007669"/>
    <property type="project" value="TreeGrafter"/>
</dbReference>
<gene>
    <name evidence="9" type="primary">msrQ</name>
    <name evidence="9" type="ORF">APE01nite_06230</name>
</gene>
<dbReference type="GO" id="GO:0005886">
    <property type="term" value="C:plasma membrane"/>
    <property type="evidence" value="ECO:0007669"/>
    <property type="project" value="TreeGrafter"/>
</dbReference>
<dbReference type="Proteomes" id="UP000317730">
    <property type="component" value="Unassembled WGS sequence"/>
</dbReference>
<reference evidence="9 10" key="1">
    <citation type="submission" date="2019-06" db="EMBL/GenBank/DDBJ databases">
        <title>Whole genome shotgun sequence of Acetobacter peroxydans NBRC 13755.</title>
        <authorList>
            <person name="Hosoyama A."/>
            <person name="Uohara A."/>
            <person name="Ohji S."/>
            <person name="Ichikawa N."/>
        </authorList>
    </citation>
    <scope>NUCLEOTIDE SEQUENCE [LARGE SCALE GENOMIC DNA]</scope>
    <source>
        <strain evidence="9 10">NBRC 13755</strain>
    </source>
</reference>
<evidence type="ECO:0000256" key="4">
    <source>
        <dbReference type="ARBA" id="ARBA00022989"/>
    </source>
</evidence>
<dbReference type="AlphaFoldDB" id="A0A4Y3TR58"/>
<evidence type="ECO:0000256" key="5">
    <source>
        <dbReference type="ARBA" id="ARBA00023004"/>
    </source>
</evidence>
<evidence type="ECO:0000256" key="2">
    <source>
        <dbReference type="ARBA" id="ARBA00022448"/>
    </source>
</evidence>
<keyword evidence="4 7" id="KW-1133">Transmembrane helix</keyword>
<proteinExistence type="predicted"/>
<feature type="domain" description="Ferric oxidoreductase" evidence="8">
    <location>
        <begin position="35"/>
        <end position="146"/>
    </location>
</feature>
<keyword evidence="6 7" id="KW-0472">Membrane</keyword>
<dbReference type="InterPro" id="IPR013130">
    <property type="entry name" value="Fe3_Rdtase_TM_dom"/>
</dbReference>
<evidence type="ECO:0000313" key="10">
    <source>
        <dbReference type="Proteomes" id="UP000317730"/>
    </source>
</evidence>
<dbReference type="EMBL" id="BJMV01000002">
    <property type="protein sequence ID" value="GEB84826.1"/>
    <property type="molecule type" value="Genomic_DNA"/>
</dbReference>
<dbReference type="GO" id="GO:0010181">
    <property type="term" value="F:FMN binding"/>
    <property type="evidence" value="ECO:0007669"/>
    <property type="project" value="TreeGrafter"/>
</dbReference>
<comment type="subcellular location">
    <subcellularLocation>
        <location evidence="1">Membrane</location>
        <topology evidence="1">Multi-pass membrane protein</topology>
    </subcellularLocation>
</comment>
<comment type="caution">
    <text evidence="9">The sequence shown here is derived from an EMBL/GenBank/DDBJ whole genome shotgun (WGS) entry which is preliminary data.</text>
</comment>
<name>A0A4Y3TR58_9PROT</name>
<keyword evidence="2" id="KW-0813">Transport</keyword>
<protein>
    <submittedName>
        <fullName evidence="9">Protein-methionine-sulfoxide reductase heme-binding subunit MsrQ</fullName>
    </submittedName>
</protein>
<evidence type="ECO:0000256" key="1">
    <source>
        <dbReference type="ARBA" id="ARBA00004141"/>
    </source>
</evidence>
<feature type="transmembrane region" description="Helical" evidence="7">
    <location>
        <begin position="66"/>
        <end position="85"/>
    </location>
</feature>
<evidence type="ECO:0000256" key="3">
    <source>
        <dbReference type="ARBA" id="ARBA00022692"/>
    </source>
</evidence>
<sequence length="183" mass="20924">MFYALFMVPLGIGLQEIWCGPDHGHAAVVQQHQFGLYAFRFLLFSLLVSPLRRFIGVDCMVYRRPLGLLAFTYAFVHAALYFGWITRMDPERLQHDFVTRPLFVFGTLALLFLSLLAATSTRGAIRRMGCRWVRLHRLVYVAAVLASVHFCLAFRTWHLEAFIYAGCTMGALAVRRLPPRRAA</sequence>
<organism evidence="9 10">
    <name type="scientific">Acetobacter peroxydans</name>
    <dbReference type="NCBI Taxonomy" id="104098"/>
    <lineage>
        <taxon>Bacteria</taxon>
        <taxon>Pseudomonadati</taxon>
        <taxon>Pseudomonadota</taxon>
        <taxon>Alphaproteobacteria</taxon>
        <taxon>Acetobacterales</taxon>
        <taxon>Acetobacteraceae</taxon>
        <taxon>Acetobacter</taxon>
    </lineage>
</organism>
<keyword evidence="5" id="KW-0408">Iron</keyword>
<dbReference type="InterPro" id="IPR022837">
    <property type="entry name" value="MsrQ-like"/>
</dbReference>
<evidence type="ECO:0000259" key="8">
    <source>
        <dbReference type="Pfam" id="PF01794"/>
    </source>
</evidence>
<dbReference type="PANTHER" id="PTHR36964">
    <property type="entry name" value="PROTEIN-METHIONINE-SULFOXIDE REDUCTASE HEME-BINDING SUBUNIT MSRQ"/>
    <property type="match status" value="1"/>
</dbReference>
<evidence type="ECO:0000313" key="9">
    <source>
        <dbReference type="EMBL" id="GEB84826.1"/>
    </source>
</evidence>
<dbReference type="PANTHER" id="PTHR36964:SF1">
    <property type="entry name" value="PROTEIN-METHIONINE-SULFOXIDE REDUCTASE HEME-BINDING SUBUNIT MSRQ"/>
    <property type="match status" value="1"/>
</dbReference>